<evidence type="ECO:0000259" key="2">
    <source>
        <dbReference type="Pfam" id="PF01370"/>
    </source>
</evidence>
<dbReference type="RefSeq" id="WP_119667645.1">
    <property type="nucleotide sequence ID" value="NZ_QXED01000003.1"/>
</dbReference>
<dbReference type="OrthoDB" id="9811743at2"/>
<dbReference type="EMBL" id="QXED01000003">
    <property type="protein sequence ID" value="RIV23428.1"/>
    <property type="molecule type" value="Genomic_DNA"/>
</dbReference>
<dbReference type="Proteomes" id="UP000283523">
    <property type="component" value="Unassembled WGS sequence"/>
</dbReference>
<feature type="domain" description="NAD-dependent epimerase/dehydratase" evidence="2">
    <location>
        <begin position="3"/>
        <end position="244"/>
    </location>
</feature>
<protein>
    <submittedName>
        <fullName evidence="3">NAD-dependent epimerase/dehydratase family protein</fullName>
    </submittedName>
</protein>
<comment type="caution">
    <text evidence="3">The sequence shown here is derived from an EMBL/GenBank/DDBJ whole genome shotgun (WGS) entry which is preliminary data.</text>
</comment>
<dbReference type="Pfam" id="PF01370">
    <property type="entry name" value="Epimerase"/>
    <property type="match status" value="1"/>
</dbReference>
<evidence type="ECO:0000313" key="4">
    <source>
        <dbReference type="Proteomes" id="UP000283523"/>
    </source>
</evidence>
<sequence length="321" mass="35916">MTILLTGAAGFIGSHVTEGLLQRGYTVIGLDNLDDQYDPALKRRNVRLFQDQPTYQFLRGDIRDQSVVEAILQQYDCDTVIHLAAQTGVRPSVQNPALYFDVNVTGTLSLLEAMRKTGVRRLVMASSSSVYGDSERVPFREDDRADRPLSPYAASKRSAELLTHTYHHLYGFDVACLRFFTVYGPRLRPNMAISQFTERILNRLPITLYGDGSTVREYTYIDDTVTGISNVLNTLHGFDILNIGGFETVSLLKLVQLIEQATGEQALIDWQPMQPGDVRQTSADLNHAYAYAGYAPSVRIEEGIPRFVSWYKQAVAQLPLG</sequence>
<dbReference type="PRINTS" id="PR01713">
    <property type="entry name" value="NUCEPIMERASE"/>
</dbReference>
<proteinExistence type="predicted"/>
<organism evidence="3 4">
    <name type="scientific">Fibrisoma montanum</name>
    <dbReference type="NCBI Taxonomy" id="2305895"/>
    <lineage>
        <taxon>Bacteria</taxon>
        <taxon>Pseudomonadati</taxon>
        <taxon>Bacteroidota</taxon>
        <taxon>Cytophagia</taxon>
        <taxon>Cytophagales</taxon>
        <taxon>Spirosomataceae</taxon>
        <taxon>Fibrisoma</taxon>
    </lineage>
</organism>
<evidence type="ECO:0000313" key="3">
    <source>
        <dbReference type="EMBL" id="RIV23428.1"/>
    </source>
</evidence>
<dbReference type="PANTHER" id="PTHR43574">
    <property type="entry name" value="EPIMERASE-RELATED"/>
    <property type="match status" value="1"/>
</dbReference>
<name>A0A418MAM9_9BACT</name>
<accession>A0A418MAM9</accession>
<dbReference type="AlphaFoldDB" id="A0A418MAM9"/>
<keyword evidence="1" id="KW-0520">NAD</keyword>
<dbReference type="SUPFAM" id="SSF51735">
    <property type="entry name" value="NAD(P)-binding Rossmann-fold domains"/>
    <property type="match status" value="1"/>
</dbReference>
<reference evidence="3 4" key="1">
    <citation type="submission" date="2018-08" db="EMBL/GenBank/DDBJ databases">
        <title>Fibrisoma montanum sp. nov., isolated from Danxia mountain soil.</title>
        <authorList>
            <person name="Huang Y."/>
        </authorList>
    </citation>
    <scope>NUCLEOTIDE SEQUENCE [LARGE SCALE GENOMIC DNA]</scope>
    <source>
        <strain evidence="3 4">HYT19</strain>
    </source>
</reference>
<dbReference type="InterPro" id="IPR036291">
    <property type="entry name" value="NAD(P)-bd_dom_sf"/>
</dbReference>
<keyword evidence="4" id="KW-1185">Reference proteome</keyword>
<gene>
    <name evidence="3" type="ORF">DYU11_10515</name>
</gene>
<dbReference type="Gene3D" id="3.90.25.10">
    <property type="entry name" value="UDP-galactose 4-epimerase, domain 1"/>
    <property type="match status" value="1"/>
</dbReference>
<dbReference type="InterPro" id="IPR001509">
    <property type="entry name" value="Epimerase_deHydtase"/>
</dbReference>
<dbReference type="Gene3D" id="3.40.50.720">
    <property type="entry name" value="NAD(P)-binding Rossmann-like Domain"/>
    <property type="match status" value="1"/>
</dbReference>
<evidence type="ECO:0000256" key="1">
    <source>
        <dbReference type="ARBA" id="ARBA00023027"/>
    </source>
</evidence>